<evidence type="ECO:0000256" key="3">
    <source>
        <dbReference type="ARBA" id="ARBA00022530"/>
    </source>
</evidence>
<organism evidence="19 20">
    <name type="scientific">Esox lucius</name>
    <name type="common">Northern pike</name>
    <dbReference type="NCBI Taxonomy" id="8010"/>
    <lineage>
        <taxon>Eukaryota</taxon>
        <taxon>Metazoa</taxon>
        <taxon>Chordata</taxon>
        <taxon>Craniata</taxon>
        <taxon>Vertebrata</taxon>
        <taxon>Euteleostomi</taxon>
        <taxon>Actinopterygii</taxon>
        <taxon>Neopterygii</taxon>
        <taxon>Teleostei</taxon>
        <taxon>Protacanthopterygii</taxon>
        <taxon>Esociformes</taxon>
        <taxon>Esocidae</taxon>
        <taxon>Esox</taxon>
    </lineage>
</organism>
<dbReference type="Pfam" id="PF00092">
    <property type="entry name" value="VWA"/>
    <property type="match status" value="2"/>
</dbReference>
<evidence type="ECO:0000256" key="15">
    <source>
        <dbReference type="SAM" id="MobiDB-lite"/>
    </source>
</evidence>
<keyword evidence="5 16" id="KW-0732">Signal</keyword>
<keyword evidence="7" id="KW-0084">Basement membrane</keyword>
<feature type="compositionally biased region" description="Basic and acidic residues" evidence="15">
    <location>
        <begin position="735"/>
        <end position="754"/>
    </location>
</feature>
<dbReference type="InterPro" id="IPR036880">
    <property type="entry name" value="Kunitz_BPTI_sf"/>
</dbReference>
<dbReference type="CDD" id="cd22628">
    <property type="entry name" value="Kunitz_collagen_alpha1_XXVIII"/>
    <property type="match status" value="1"/>
</dbReference>
<feature type="domain" description="VWFA" evidence="17">
    <location>
        <begin position="799"/>
        <end position="982"/>
    </location>
</feature>
<dbReference type="SMART" id="SM00327">
    <property type="entry name" value="VWA"/>
    <property type="match status" value="2"/>
</dbReference>
<evidence type="ECO:0000256" key="7">
    <source>
        <dbReference type="ARBA" id="ARBA00022869"/>
    </source>
</evidence>
<feature type="domain" description="BPTI/Kunitz inhibitor" evidence="18">
    <location>
        <begin position="1120"/>
        <end position="1170"/>
    </location>
</feature>
<evidence type="ECO:0000256" key="14">
    <source>
        <dbReference type="ARBA" id="ARBA00070674"/>
    </source>
</evidence>
<dbReference type="PRINTS" id="PR00453">
    <property type="entry name" value="VWFADOMAIN"/>
</dbReference>
<dbReference type="InterPro" id="IPR002035">
    <property type="entry name" value="VWF_A"/>
</dbReference>
<evidence type="ECO:0000313" key="20">
    <source>
        <dbReference type="Proteomes" id="UP000265140"/>
    </source>
</evidence>
<evidence type="ECO:0000256" key="12">
    <source>
        <dbReference type="ARBA" id="ARBA00058139"/>
    </source>
</evidence>
<sequence length="1173" mass="121213">MRKGLLLFLLVLTLLHVARGQRRRKGNHSVLRDTANDKTTCSLEVAFILDSSESAKTFLFEKQKSFVLHFSTSLAMLQVSGWTLRLRMAALQYSSTVSVEHSFSAWQDLDVFHSRVNSMVYIGHGTYSSYAITNVTQLFTQETKEDSVRVALLMTDGADHPRNPDVSGASAEAKARGVRLFAIGLSELARQFQNHAKLRAIASPPAQQFIHSLTDPQLEEKLLKELGTIALEACPQAKVCLCERGDRGPAGIPGKKGDPGYDGPPGQKGSKGEPGVNGRPGNDGLEGSPGYKGEKGEQGSCGTPGEKGDIGPGGPPGPRGPRGEQGVNGPPGDPGPEGQTGPKGDRGPNGSPGPAGDIGVGFPGPKGDKGIQGRSGPMGPFGIGQPGQPGPPGPAGAQGNPGDVGEGLPGPKGDRGYAGAKGERGLTGVGIKGDKGDPGQVGSQGPVGMPGAGIQGEKGNQGPVGPPGPRGNPGVGLPGPKGSQGFSGEPGIPGERGVGEPGPKGDPGAKGLSGIPGLPGEDGANGQKGDIGLPGARGTDGAPGKGVPGEKGDPGERGSRGQPGAVGPVGPMGPKGEPGKPGLAGKNGPAGRGLPGIKGDPGVAGPPGPVGEPGLGITGPKGQRGLLGPIGPAGQKGEGYPGPPGQPGTPGPPGEIGPEGKGLPGPKGDRGSPGPTGPPGAQGVGIIGPKGSIGQSGAPGVQGPPGEGIQGPKGEPGFQGIPGPKGPPGQGLQGDKGDRGLQGERGRKGDKGETGESGPIGPAGRVGEKGEAGLTREEVIKLVRSICGCGVKCRESPLELVFVIDSSESVGPENFNAVKDFVNALVDRASVSRETTHVGVVLYSHINMVVVHLHQQATKDQVKRAVRSMTYLGEGTFTGSAIYQANQVFRAARPGVRKVAILITDGQADRRDSVKLEEAVKEVQRSDIEMFVIGVVNQSDPQYEEFLKELHIIASDPDREHIYLIDDFRTLPGLEGKMLSRICDSDDRSQFSNIPSSRFSPGTPGHGGTVRETPEKTDTPSFNGDFKIPQVVPGPPGELDKIFTPQTGDRENSETYRVPSFDREPFKRVPQFLLPSEVKNPNHNVVLTGPQEPTQRPLDLPLPQTTLPLPQNYFLTDDRCGQVLDPGPCRDYTVKWYYDPTSNACAQFWFGGCQGNQNQFESERSCKKSCVKF</sequence>
<evidence type="ECO:0000259" key="17">
    <source>
        <dbReference type="PROSITE" id="PS50234"/>
    </source>
</evidence>
<comment type="subcellular location">
    <subcellularLocation>
        <location evidence="1">Secreted</location>
        <location evidence="1">Extracellular space</location>
        <location evidence="1">Extracellular matrix</location>
        <location evidence="1">Basement membrane</location>
    </subcellularLocation>
</comment>
<feature type="compositionally biased region" description="Polar residues" evidence="15">
    <location>
        <begin position="990"/>
        <end position="1000"/>
    </location>
</feature>
<dbReference type="CDD" id="cd01472">
    <property type="entry name" value="vWA_collagen"/>
    <property type="match status" value="1"/>
</dbReference>
<dbReference type="AlphaFoldDB" id="A0AAY5L9D3"/>
<dbReference type="GO" id="GO:0030020">
    <property type="term" value="F:extracellular matrix structural constituent conferring tensile strength"/>
    <property type="evidence" value="ECO:0007669"/>
    <property type="project" value="TreeGrafter"/>
</dbReference>
<evidence type="ECO:0000256" key="6">
    <source>
        <dbReference type="ARBA" id="ARBA00022737"/>
    </source>
</evidence>
<accession>A0AAY5L9D3</accession>
<dbReference type="Pfam" id="PF00014">
    <property type="entry name" value="Kunitz_BPTI"/>
    <property type="match status" value="1"/>
</dbReference>
<evidence type="ECO:0000256" key="13">
    <source>
        <dbReference type="ARBA" id="ARBA00061466"/>
    </source>
</evidence>
<evidence type="ECO:0000256" key="16">
    <source>
        <dbReference type="SAM" id="SignalP"/>
    </source>
</evidence>
<dbReference type="Pfam" id="PF01391">
    <property type="entry name" value="Collagen"/>
    <property type="match status" value="3"/>
</dbReference>
<keyword evidence="3" id="KW-0272">Extracellular matrix</keyword>
<dbReference type="CDD" id="cd01450">
    <property type="entry name" value="vWFA_subfamily_ECM"/>
    <property type="match status" value="1"/>
</dbReference>
<feature type="domain" description="VWFA" evidence="17">
    <location>
        <begin position="44"/>
        <end position="226"/>
    </location>
</feature>
<dbReference type="Gene3D" id="4.10.410.10">
    <property type="entry name" value="Pancreatic trypsin inhibitor Kunitz domain"/>
    <property type="match status" value="1"/>
</dbReference>
<feature type="region of interest" description="Disordered" evidence="15">
    <location>
        <begin position="248"/>
        <end position="771"/>
    </location>
</feature>
<dbReference type="GO" id="GO:0005581">
    <property type="term" value="C:collagen trimer"/>
    <property type="evidence" value="ECO:0007669"/>
    <property type="project" value="UniProtKB-KW"/>
</dbReference>
<keyword evidence="2" id="KW-0964">Secreted</keyword>
<dbReference type="Ensembl" id="ENSELUT00000096533.1">
    <property type="protein sequence ID" value="ENSELUP00000097883.1"/>
    <property type="gene ID" value="ENSELUG00000014187.3"/>
</dbReference>
<comment type="function">
    <text evidence="12">May act as a cell-binding protein.</text>
</comment>
<evidence type="ECO:0000256" key="8">
    <source>
        <dbReference type="ARBA" id="ARBA00022889"/>
    </source>
</evidence>
<dbReference type="GO" id="GO:0007155">
    <property type="term" value="P:cell adhesion"/>
    <property type="evidence" value="ECO:0007669"/>
    <property type="project" value="UniProtKB-KW"/>
</dbReference>
<dbReference type="PROSITE" id="PS50234">
    <property type="entry name" value="VWFA"/>
    <property type="match status" value="2"/>
</dbReference>
<dbReference type="InterPro" id="IPR020901">
    <property type="entry name" value="Prtase_inh_Kunz-CS"/>
</dbReference>
<evidence type="ECO:0000256" key="5">
    <source>
        <dbReference type="ARBA" id="ARBA00022729"/>
    </source>
</evidence>
<dbReference type="InterPro" id="IPR050149">
    <property type="entry name" value="Collagen_superfamily"/>
</dbReference>
<reference evidence="19" key="3">
    <citation type="submission" date="2025-09" db="UniProtKB">
        <authorList>
            <consortium name="Ensembl"/>
        </authorList>
    </citation>
    <scope>IDENTIFICATION</scope>
</reference>
<keyword evidence="6" id="KW-0677">Repeat</keyword>
<dbReference type="Gene3D" id="3.40.50.410">
    <property type="entry name" value="von Willebrand factor, type A domain"/>
    <property type="match status" value="2"/>
</dbReference>
<feature type="chain" id="PRO_5044273639" description="Collagen alpha-1(XXVIII) chain" evidence="16">
    <location>
        <begin position="21"/>
        <end position="1173"/>
    </location>
</feature>
<dbReference type="FunFam" id="4.10.410.10:FF:000020">
    <property type="entry name" value="Collagen, type VI, alpha 3"/>
    <property type="match status" value="1"/>
</dbReference>
<keyword evidence="10" id="KW-0176">Collagen</keyword>
<feature type="region of interest" description="Disordered" evidence="15">
    <location>
        <begin position="987"/>
        <end position="1037"/>
    </location>
</feature>
<feature type="signal peptide" evidence="16">
    <location>
        <begin position="1"/>
        <end position="20"/>
    </location>
</feature>
<keyword evidence="8" id="KW-0130">Cell adhesion</keyword>
<keyword evidence="11" id="KW-1015">Disulfide bond</keyword>
<dbReference type="GO" id="GO:0030198">
    <property type="term" value="P:extracellular matrix organization"/>
    <property type="evidence" value="ECO:0007669"/>
    <property type="project" value="TreeGrafter"/>
</dbReference>
<dbReference type="RefSeq" id="XP_010888176.2">
    <property type="nucleotide sequence ID" value="XM_010889874.2"/>
</dbReference>
<evidence type="ECO:0000256" key="1">
    <source>
        <dbReference type="ARBA" id="ARBA00004302"/>
    </source>
</evidence>
<dbReference type="SUPFAM" id="SSF53300">
    <property type="entry name" value="vWA-like"/>
    <property type="match status" value="2"/>
</dbReference>
<dbReference type="GO" id="GO:0005615">
    <property type="term" value="C:extracellular space"/>
    <property type="evidence" value="ECO:0007669"/>
    <property type="project" value="TreeGrafter"/>
</dbReference>
<feature type="compositionally biased region" description="Pro residues" evidence="15">
    <location>
        <begin position="641"/>
        <end position="655"/>
    </location>
</feature>
<dbReference type="PANTHER" id="PTHR24023:SF1103">
    <property type="entry name" value="MACROPHAGE RECEPTOR MARCO"/>
    <property type="match status" value="1"/>
</dbReference>
<dbReference type="SMART" id="SM00131">
    <property type="entry name" value="KU"/>
    <property type="match status" value="1"/>
</dbReference>
<dbReference type="PANTHER" id="PTHR24023">
    <property type="entry name" value="COLLAGEN ALPHA"/>
    <property type="match status" value="1"/>
</dbReference>
<comment type="similarity">
    <text evidence="13">Belongs to the VWA-containing collagen family.</text>
</comment>
<reference evidence="19" key="2">
    <citation type="submission" date="2025-08" db="UniProtKB">
        <authorList>
            <consortium name="Ensembl"/>
        </authorList>
    </citation>
    <scope>IDENTIFICATION</scope>
</reference>
<dbReference type="InterPro" id="IPR002223">
    <property type="entry name" value="Kunitz_BPTI"/>
</dbReference>
<dbReference type="FunFam" id="3.40.50.410:FF:000003">
    <property type="entry name" value="Collagen type VI alpha 3 chain"/>
    <property type="match status" value="1"/>
</dbReference>
<evidence type="ECO:0000313" key="19">
    <source>
        <dbReference type="Ensembl" id="ENSELUP00000097883.1"/>
    </source>
</evidence>
<dbReference type="GeneID" id="105021885"/>
<dbReference type="CTD" id="100332225"/>
<feature type="compositionally biased region" description="Low complexity" evidence="15">
    <location>
        <begin position="562"/>
        <end position="584"/>
    </location>
</feature>
<keyword evidence="4" id="KW-0646">Protease inhibitor</keyword>
<dbReference type="FunFam" id="3.40.50.410:FF:000051">
    <property type="entry name" value="Collagen type XXVIII alpha 1 chain"/>
    <property type="match status" value="1"/>
</dbReference>
<reference evidence="19 20" key="1">
    <citation type="submission" date="2020-02" db="EMBL/GenBank/DDBJ databases">
        <title>Esox lucius (northern pike) genome, fEsoLuc1, primary haplotype.</title>
        <authorList>
            <person name="Myers G."/>
            <person name="Karagic N."/>
            <person name="Meyer A."/>
            <person name="Pippel M."/>
            <person name="Reichard M."/>
            <person name="Winkler S."/>
            <person name="Tracey A."/>
            <person name="Sims Y."/>
            <person name="Howe K."/>
            <person name="Rhie A."/>
            <person name="Formenti G."/>
            <person name="Durbin R."/>
            <person name="Fedrigo O."/>
            <person name="Jarvis E.D."/>
        </authorList>
    </citation>
    <scope>NUCLEOTIDE SEQUENCE [LARGE SCALE GENOMIC DNA]</scope>
</reference>
<proteinExistence type="inferred from homology"/>
<dbReference type="Proteomes" id="UP000265140">
    <property type="component" value="Chromosome 20"/>
</dbReference>
<evidence type="ECO:0000256" key="11">
    <source>
        <dbReference type="ARBA" id="ARBA00023157"/>
    </source>
</evidence>
<dbReference type="KEGG" id="els:105021885"/>
<dbReference type="PROSITE" id="PS50279">
    <property type="entry name" value="BPTI_KUNITZ_2"/>
    <property type="match status" value="1"/>
</dbReference>
<keyword evidence="9" id="KW-0722">Serine protease inhibitor</keyword>
<dbReference type="GeneTree" id="ENSGT00940000163195"/>
<feature type="compositionally biased region" description="Basic and acidic residues" evidence="15">
    <location>
        <begin position="548"/>
        <end position="559"/>
    </location>
</feature>
<dbReference type="GO" id="GO:0005604">
    <property type="term" value="C:basement membrane"/>
    <property type="evidence" value="ECO:0007669"/>
    <property type="project" value="UniProtKB-SubCell"/>
</dbReference>
<dbReference type="GO" id="GO:0004867">
    <property type="term" value="F:serine-type endopeptidase inhibitor activity"/>
    <property type="evidence" value="ECO:0007669"/>
    <property type="project" value="UniProtKB-KW"/>
</dbReference>
<protein>
    <recommendedName>
        <fullName evidence="14">Collagen alpha-1(XXVIII) chain</fullName>
    </recommendedName>
</protein>
<evidence type="ECO:0000259" key="18">
    <source>
        <dbReference type="PROSITE" id="PS50279"/>
    </source>
</evidence>
<evidence type="ECO:0000256" key="10">
    <source>
        <dbReference type="ARBA" id="ARBA00023119"/>
    </source>
</evidence>
<dbReference type="PROSITE" id="PS00280">
    <property type="entry name" value="BPTI_KUNITZ_1"/>
    <property type="match status" value="1"/>
</dbReference>
<dbReference type="PRINTS" id="PR00759">
    <property type="entry name" value="BASICPTASE"/>
</dbReference>
<dbReference type="InterPro" id="IPR036465">
    <property type="entry name" value="vWFA_dom_sf"/>
</dbReference>
<keyword evidence="20" id="KW-1185">Reference proteome</keyword>
<dbReference type="InterPro" id="IPR008160">
    <property type="entry name" value="Collagen"/>
</dbReference>
<evidence type="ECO:0000256" key="4">
    <source>
        <dbReference type="ARBA" id="ARBA00022690"/>
    </source>
</evidence>
<dbReference type="SUPFAM" id="SSF57362">
    <property type="entry name" value="BPTI-like"/>
    <property type="match status" value="1"/>
</dbReference>
<name>A0AAY5L9D3_ESOLU</name>
<evidence type="ECO:0000256" key="2">
    <source>
        <dbReference type="ARBA" id="ARBA00022525"/>
    </source>
</evidence>
<evidence type="ECO:0000256" key="9">
    <source>
        <dbReference type="ARBA" id="ARBA00022900"/>
    </source>
</evidence>